<organism evidence="10">
    <name type="scientific">Arthroderma gypseum (strain ATCC MYA-4604 / CBS 118893)</name>
    <name type="common">Microsporum gypseum</name>
    <dbReference type="NCBI Taxonomy" id="535722"/>
    <lineage>
        <taxon>Eukaryota</taxon>
        <taxon>Fungi</taxon>
        <taxon>Dikarya</taxon>
        <taxon>Ascomycota</taxon>
        <taxon>Pezizomycotina</taxon>
        <taxon>Eurotiomycetes</taxon>
        <taxon>Eurotiomycetidae</taxon>
        <taxon>Onygenales</taxon>
        <taxon>Arthrodermataceae</taxon>
        <taxon>Nannizzia</taxon>
    </lineage>
</organism>
<dbReference type="AlphaFoldDB" id="E4UV52"/>
<evidence type="ECO:0000256" key="7">
    <source>
        <dbReference type="SAM" id="MobiDB-lite"/>
    </source>
</evidence>
<evidence type="ECO:0000256" key="2">
    <source>
        <dbReference type="ARBA" id="ARBA00007665"/>
    </source>
</evidence>
<dbReference type="InterPro" id="IPR036956">
    <property type="entry name" value="Impact_N_sf"/>
</dbReference>
<dbReference type="InterPro" id="IPR023582">
    <property type="entry name" value="Impact"/>
</dbReference>
<comment type="subcellular location">
    <subcellularLocation>
        <location evidence="1">Cytoplasm</location>
    </subcellularLocation>
</comment>
<dbReference type="CDD" id="cd23822">
    <property type="entry name" value="RWD_ScYIH1-like"/>
    <property type="match status" value="1"/>
</dbReference>
<feature type="region of interest" description="Disordered" evidence="7">
    <location>
        <begin position="122"/>
        <end position="159"/>
    </location>
</feature>
<dbReference type="VEuPathDB" id="FungiDB:MGYG_04173"/>
<dbReference type="Proteomes" id="UP000002669">
    <property type="component" value="Unassembled WGS sequence"/>
</dbReference>
<dbReference type="RefSeq" id="XP_003173999.1">
    <property type="nucleotide sequence ID" value="XM_003173951.1"/>
</dbReference>
<dbReference type="Pfam" id="PF01205">
    <property type="entry name" value="Impact_N"/>
    <property type="match status" value="1"/>
</dbReference>
<name>E4UV52_ARTGP</name>
<evidence type="ECO:0000256" key="3">
    <source>
        <dbReference type="ARBA" id="ARBA00022490"/>
    </source>
</evidence>
<keyword evidence="5" id="KW-0810">Translation regulation</keyword>
<sequence length="307" mass="33648">MDSEERIVENEDLAEEIDSVNAIYDPSTIAFTTSSPHPELAIKHTIILTIPNHETVSFLIGFDSEYPTTPPRVLGPASSGSRGEGKKYADILADSVAKVWAEGSVCLYDLIMDAEEQFREIKSTQNEENGSTSENDGPSTSTRDEKDTHSFGLTAPPPWVISDPITEKKSVFVARAATVESKEQAKKFLNHLLATEKKVASATHNITAWRIRQAQQPSSGPQPLPGRETVVQDFDDDGETAAGGRLLHLMQLMDVWDVVVVVTRWYGGVKLGPDRFRIINAAARDALVKGGFETSQPTEKGKKKGKK</sequence>
<comment type="similarity">
    <text evidence="2">Belongs to the IMPACT family.</text>
</comment>
<evidence type="ECO:0000256" key="4">
    <source>
        <dbReference type="ARBA" id="ARBA00022491"/>
    </source>
</evidence>
<dbReference type="GO" id="GO:0006446">
    <property type="term" value="P:regulation of translational initiation"/>
    <property type="evidence" value="ECO:0007669"/>
    <property type="project" value="TreeGrafter"/>
</dbReference>
<dbReference type="GeneID" id="10029287"/>
<dbReference type="InterPro" id="IPR020569">
    <property type="entry name" value="UPF0029_Impact_CS"/>
</dbReference>
<dbReference type="InterPro" id="IPR001498">
    <property type="entry name" value="Impact_N"/>
</dbReference>
<dbReference type="OrthoDB" id="69641at2759"/>
<dbReference type="Pfam" id="PF05773">
    <property type="entry name" value="RWD"/>
    <property type="match status" value="1"/>
</dbReference>
<feature type="compositionally biased region" description="Polar residues" evidence="7">
    <location>
        <begin position="123"/>
        <end position="141"/>
    </location>
</feature>
<dbReference type="GO" id="GO:0005737">
    <property type="term" value="C:cytoplasm"/>
    <property type="evidence" value="ECO:0007669"/>
    <property type="project" value="UniProtKB-SubCell"/>
</dbReference>
<evidence type="ECO:0000256" key="6">
    <source>
        <dbReference type="ARBA" id="ARBA00023016"/>
    </source>
</evidence>
<gene>
    <name evidence="9" type="ORF">MGYG_04173</name>
</gene>
<dbReference type="HOGENOM" id="CLU_045276_0_1_1"/>
<reference evidence="10" key="1">
    <citation type="journal article" date="2012" name="MBio">
        <title>Comparative genome analysis of Trichophyton rubrum and related dermatophytes reveals candidate genes involved in infection.</title>
        <authorList>
            <person name="Martinez D.A."/>
            <person name="Oliver B.G."/>
            <person name="Graeser Y."/>
            <person name="Goldberg J.M."/>
            <person name="Li W."/>
            <person name="Martinez-Rossi N.M."/>
            <person name="Monod M."/>
            <person name="Shelest E."/>
            <person name="Barton R.C."/>
            <person name="Birch E."/>
            <person name="Brakhage A.A."/>
            <person name="Chen Z."/>
            <person name="Gurr S.J."/>
            <person name="Heiman D."/>
            <person name="Heitman J."/>
            <person name="Kosti I."/>
            <person name="Rossi A."/>
            <person name="Saif S."/>
            <person name="Samalova M."/>
            <person name="Saunders C.W."/>
            <person name="Shea T."/>
            <person name="Summerbell R.C."/>
            <person name="Xu J."/>
            <person name="Young S."/>
            <person name="Zeng Q."/>
            <person name="Birren B.W."/>
            <person name="Cuomo C.A."/>
            <person name="White T.C."/>
        </authorList>
    </citation>
    <scope>NUCLEOTIDE SEQUENCE [LARGE SCALE GENOMIC DNA]</scope>
    <source>
        <strain evidence="10">ATCC MYA-4604 / CBS 118893</strain>
    </source>
</reference>
<protein>
    <submittedName>
        <fullName evidence="9">Impact family protein</fullName>
    </submittedName>
</protein>
<dbReference type="SUPFAM" id="SSF54211">
    <property type="entry name" value="Ribosomal protein S5 domain 2-like"/>
    <property type="match status" value="1"/>
</dbReference>
<evidence type="ECO:0000313" key="10">
    <source>
        <dbReference type="Proteomes" id="UP000002669"/>
    </source>
</evidence>
<evidence type="ECO:0000259" key="8">
    <source>
        <dbReference type="PROSITE" id="PS50908"/>
    </source>
</evidence>
<dbReference type="PANTHER" id="PTHR16301">
    <property type="entry name" value="IMPACT-RELATED"/>
    <property type="match status" value="1"/>
</dbReference>
<evidence type="ECO:0000256" key="5">
    <source>
        <dbReference type="ARBA" id="ARBA00022845"/>
    </source>
</evidence>
<dbReference type="InterPro" id="IPR006575">
    <property type="entry name" value="RWD_dom"/>
</dbReference>
<dbReference type="OMA" id="HLMQVMD"/>
<dbReference type="InterPro" id="IPR020568">
    <property type="entry name" value="Ribosomal_Su5_D2-typ_SF"/>
</dbReference>
<proteinExistence type="inferred from homology"/>
<dbReference type="STRING" id="535722.E4UV52"/>
<dbReference type="GO" id="GO:0140469">
    <property type="term" value="P:GCN2-mediated signaling"/>
    <property type="evidence" value="ECO:0007669"/>
    <property type="project" value="TreeGrafter"/>
</dbReference>
<dbReference type="FunCoup" id="E4UV52">
    <property type="interactions" value="381"/>
</dbReference>
<dbReference type="PROSITE" id="PS50908">
    <property type="entry name" value="RWD"/>
    <property type="match status" value="1"/>
</dbReference>
<keyword evidence="10" id="KW-1185">Reference proteome</keyword>
<dbReference type="SUPFAM" id="SSF54495">
    <property type="entry name" value="UBC-like"/>
    <property type="match status" value="1"/>
</dbReference>
<dbReference type="eggNOG" id="KOG3299">
    <property type="taxonomic scope" value="Eukaryota"/>
</dbReference>
<keyword evidence="4" id="KW-0678">Repressor</keyword>
<dbReference type="PROSITE" id="PS00910">
    <property type="entry name" value="UPF0029"/>
    <property type="match status" value="1"/>
</dbReference>
<keyword evidence="3" id="KW-0963">Cytoplasm</keyword>
<accession>E4UV52</accession>
<evidence type="ECO:0000256" key="1">
    <source>
        <dbReference type="ARBA" id="ARBA00004496"/>
    </source>
</evidence>
<feature type="domain" description="RWD" evidence="8">
    <location>
        <begin position="15"/>
        <end position="121"/>
    </location>
</feature>
<evidence type="ECO:0000313" key="9">
    <source>
        <dbReference type="EMBL" id="EFR01169.1"/>
    </source>
</evidence>
<dbReference type="EMBL" id="DS989824">
    <property type="protein sequence ID" value="EFR01169.1"/>
    <property type="molecule type" value="Genomic_DNA"/>
</dbReference>
<keyword evidence="6" id="KW-0346">Stress response</keyword>
<dbReference type="InterPro" id="IPR016135">
    <property type="entry name" value="UBQ-conjugating_enzyme/RWD"/>
</dbReference>
<dbReference type="Gene3D" id="3.30.230.30">
    <property type="entry name" value="Impact, N-terminal domain"/>
    <property type="match status" value="1"/>
</dbReference>
<dbReference type="PANTHER" id="PTHR16301:SF25">
    <property type="entry name" value="PROTEIN IMPACT"/>
    <property type="match status" value="1"/>
</dbReference>
<dbReference type="InParanoid" id="E4UV52"/>